<dbReference type="EMBL" id="AHPN01000001">
    <property type="protein sequence ID" value="EIK61234.1"/>
    <property type="molecule type" value="Genomic_DNA"/>
</dbReference>
<dbReference type="InterPro" id="IPR058245">
    <property type="entry name" value="NreC/VraR/RcsB-like_REC"/>
</dbReference>
<dbReference type="RefSeq" id="WP_003193389.1">
    <property type="nucleotide sequence ID" value="NZ_CM001513.1"/>
</dbReference>
<protein>
    <submittedName>
        <fullName evidence="6">DNA-binding response regulator, LuxR family</fullName>
    </submittedName>
</protein>
<evidence type="ECO:0000256" key="1">
    <source>
        <dbReference type="ARBA" id="ARBA00022553"/>
    </source>
</evidence>
<evidence type="ECO:0000313" key="6">
    <source>
        <dbReference type="EMBL" id="EIK61234.1"/>
    </source>
</evidence>
<feature type="modified residue" description="4-aspartylphosphate" evidence="3">
    <location>
        <position position="61"/>
    </location>
</feature>
<dbReference type="HOGENOM" id="CLU_000445_90_1_6"/>
<dbReference type="PROSITE" id="PS00622">
    <property type="entry name" value="HTH_LUXR_1"/>
    <property type="match status" value="1"/>
</dbReference>
<accession>I4K944</accession>
<dbReference type="SUPFAM" id="SSF52172">
    <property type="entry name" value="CheY-like"/>
    <property type="match status" value="1"/>
</dbReference>
<keyword evidence="1 3" id="KW-0597">Phosphoprotein</keyword>
<dbReference type="PROSITE" id="PS50043">
    <property type="entry name" value="HTH_LUXR_2"/>
    <property type="match status" value="1"/>
</dbReference>
<dbReference type="Proteomes" id="UP000003213">
    <property type="component" value="Chromosome"/>
</dbReference>
<dbReference type="GO" id="GO:0000160">
    <property type="term" value="P:phosphorelay signal transduction system"/>
    <property type="evidence" value="ECO:0007669"/>
    <property type="project" value="InterPro"/>
</dbReference>
<comment type="caution">
    <text evidence="6">The sequence shown here is derived from an EMBL/GenBank/DDBJ whole genome shotgun (WGS) entry which is preliminary data.</text>
</comment>
<dbReference type="PATRIC" id="fig|1038924.3.peg.3868"/>
<dbReference type="Pfam" id="PF00196">
    <property type="entry name" value="GerE"/>
    <property type="match status" value="1"/>
</dbReference>
<dbReference type="CDD" id="cd06170">
    <property type="entry name" value="LuxR_C_like"/>
    <property type="match status" value="1"/>
</dbReference>
<dbReference type="PROSITE" id="PS50110">
    <property type="entry name" value="RESPONSE_REGULATORY"/>
    <property type="match status" value="1"/>
</dbReference>
<sequence>MNWSIVNPLRLAVLDDHSLIRLALKSRLAREAEFKVVGVYAGSSELLSALRDIQIDLLILDYKLQDGELDGLNLIRQLHKQYPDLKILISSSEERPAVINMAIGAGARGFLGKSQPVDDLITAIRTTASGRVYLSAHAAFELRSLPVSGNETERMEGQSQSRTDIVLNNPLLSPKEKEVLRCCLDGLGVTQIALKFSRSRKTISGQKQSAYKKLGIRGDAELFMMQHSPQSTP</sequence>
<dbReference type="GO" id="GO:0006355">
    <property type="term" value="P:regulation of DNA-templated transcription"/>
    <property type="evidence" value="ECO:0007669"/>
    <property type="project" value="InterPro"/>
</dbReference>
<evidence type="ECO:0000259" key="4">
    <source>
        <dbReference type="PROSITE" id="PS50043"/>
    </source>
</evidence>
<dbReference type="PRINTS" id="PR00038">
    <property type="entry name" value="HTHLUXR"/>
</dbReference>
<dbReference type="Pfam" id="PF00072">
    <property type="entry name" value="Response_reg"/>
    <property type="match status" value="1"/>
</dbReference>
<dbReference type="GO" id="GO:0003677">
    <property type="term" value="F:DNA binding"/>
    <property type="evidence" value="ECO:0007669"/>
    <property type="project" value="UniProtKB-KW"/>
</dbReference>
<dbReference type="PANTHER" id="PTHR43214">
    <property type="entry name" value="TWO-COMPONENT RESPONSE REGULATOR"/>
    <property type="match status" value="1"/>
</dbReference>
<dbReference type="SUPFAM" id="SSF46894">
    <property type="entry name" value="C-terminal effector domain of the bipartite response regulators"/>
    <property type="match status" value="1"/>
</dbReference>
<keyword evidence="2 6" id="KW-0238">DNA-binding</keyword>
<evidence type="ECO:0000256" key="3">
    <source>
        <dbReference type="PROSITE-ProRule" id="PRU00169"/>
    </source>
</evidence>
<evidence type="ECO:0000259" key="5">
    <source>
        <dbReference type="PROSITE" id="PS50110"/>
    </source>
</evidence>
<name>I4K944_9PSED</name>
<dbReference type="InterPro" id="IPR000792">
    <property type="entry name" value="Tscrpt_reg_LuxR_C"/>
</dbReference>
<reference evidence="6" key="1">
    <citation type="journal article" date="2012" name="PLoS Genet.">
        <title>Comparative Genomics of Plant-Associated Pseudomonas spp.: Insights into Diversity and Inheritance of Traits Involved in Multitrophic Interactions.</title>
        <authorList>
            <person name="Loper J.E."/>
            <person name="Hassan K.A."/>
            <person name="Mavrodi D.V."/>
            <person name="Davis E.W.II."/>
            <person name="Lim C.K."/>
            <person name="Shaffer B.T."/>
            <person name="Elbourne L.D."/>
            <person name="Stockwell V.O."/>
            <person name="Hartney S.L."/>
            <person name="Breakwell K."/>
            <person name="Henkels M.D."/>
            <person name="Tetu S.G."/>
            <person name="Rangel L.I."/>
            <person name="Kidarsa T.A."/>
            <person name="Wilson N.L."/>
            <person name="van de Mortel J.E."/>
            <person name="Song C."/>
            <person name="Blumhagen R."/>
            <person name="Radune D."/>
            <person name="Hostetler J.B."/>
            <person name="Brinkac L.M."/>
            <person name="Durkin A.S."/>
            <person name="Kluepfel D.A."/>
            <person name="Wechter W.P."/>
            <person name="Anderson A.J."/>
            <person name="Kim Y.C."/>
            <person name="Pierson L.S.III."/>
            <person name="Pierson E.A."/>
            <person name="Lindow S.E."/>
            <person name="Kobayashi D.Y."/>
            <person name="Raaijmakers J.M."/>
            <person name="Weller D.M."/>
            <person name="Thomashow L.S."/>
            <person name="Allen A.E."/>
            <person name="Paulsen I.T."/>
        </authorList>
    </citation>
    <scope>NUCLEOTIDE SEQUENCE [LARGE SCALE GENOMIC DNA]</scope>
    <source>
        <strain evidence="6">SS101</strain>
    </source>
</reference>
<dbReference type="InterPro" id="IPR011006">
    <property type="entry name" value="CheY-like_superfamily"/>
</dbReference>
<gene>
    <name evidence="6" type="ORF">PflSS101_4011</name>
</gene>
<dbReference type="SMART" id="SM00421">
    <property type="entry name" value="HTH_LUXR"/>
    <property type="match status" value="1"/>
</dbReference>
<dbReference type="InterPro" id="IPR016032">
    <property type="entry name" value="Sig_transdc_resp-reg_C-effctor"/>
</dbReference>
<proteinExistence type="predicted"/>
<dbReference type="AlphaFoldDB" id="I4K944"/>
<dbReference type="PANTHER" id="PTHR43214:SF17">
    <property type="entry name" value="TRANSCRIPTIONAL REGULATORY PROTEIN RCSB"/>
    <property type="match status" value="1"/>
</dbReference>
<feature type="domain" description="Response regulatory" evidence="5">
    <location>
        <begin position="10"/>
        <end position="128"/>
    </location>
</feature>
<dbReference type="InterPro" id="IPR039420">
    <property type="entry name" value="WalR-like"/>
</dbReference>
<organism evidence="6">
    <name type="scientific">Pseudomonas lactis</name>
    <dbReference type="NCBI Taxonomy" id="1615674"/>
    <lineage>
        <taxon>Bacteria</taxon>
        <taxon>Pseudomonadati</taxon>
        <taxon>Pseudomonadota</taxon>
        <taxon>Gammaproteobacteria</taxon>
        <taxon>Pseudomonadales</taxon>
        <taxon>Pseudomonadaceae</taxon>
        <taxon>Pseudomonas</taxon>
    </lineage>
</organism>
<feature type="domain" description="HTH luxR-type" evidence="4">
    <location>
        <begin position="165"/>
        <end position="230"/>
    </location>
</feature>
<dbReference type="SMART" id="SM00448">
    <property type="entry name" value="REC"/>
    <property type="match status" value="1"/>
</dbReference>
<dbReference type="Gene3D" id="3.40.50.2300">
    <property type="match status" value="1"/>
</dbReference>
<evidence type="ECO:0000256" key="2">
    <source>
        <dbReference type="ARBA" id="ARBA00023125"/>
    </source>
</evidence>
<dbReference type="InterPro" id="IPR001789">
    <property type="entry name" value="Sig_transdc_resp-reg_receiver"/>
</dbReference>
<dbReference type="CDD" id="cd17535">
    <property type="entry name" value="REC_NarL-like"/>
    <property type="match status" value="1"/>
</dbReference>